<evidence type="ECO:0000313" key="6">
    <source>
        <dbReference type="EMBL" id="VFP85735.1"/>
    </source>
</evidence>
<name>A0A451DGI3_9GAMM</name>
<dbReference type="InterPro" id="IPR007457">
    <property type="entry name" value="Fe_traffick_prot_YggX"/>
</dbReference>
<dbReference type="GO" id="GO:0034599">
    <property type="term" value="P:cellular response to oxidative stress"/>
    <property type="evidence" value="ECO:0007669"/>
    <property type="project" value="TreeGrafter"/>
</dbReference>
<evidence type="ECO:0000256" key="5">
    <source>
        <dbReference type="HAMAP-Rule" id="MF_00686"/>
    </source>
</evidence>
<sequence length="93" mass="11326">MSRMIFCTFLQRNALGQDYQLYPGNIGQRIFNEISAEAWRQWMIRQTIIINERKLSMLDIQHRQAIEKEMIEFLFKMRKMNIATEYDFRAEES</sequence>
<dbReference type="HAMAP" id="MF_00686">
    <property type="entry name" value="Fe_traffic_YggX"/>
    <property type="match status" value="1"/>
</dbReference>
<proteinExistence type="inferred from homology"/>
<gene>
    <name evidence="6" type="primary">yggX</name>
    <name evidence="6" type="ORF">ERCIPSPA2889_112</name>
</gene>
<evidence type="ECO:0000256" key="1">
    <source>
        <dbReference type="ARBA" id="ARBA00023004"/>
    </source>
</evidence>
<organism evidence="6 7">
    <name type="scientific">Candidatus Erwinia haradaeae</name>
    <dbReference type="NCBI Taxonomy" id="1922217"/>
    <lineage>
        <taxon>Bacteria</taxon>
        <taxon>Pseudomonadati</taxon>
        <taxon>Pseudomonadota</taxon>
        <taxon>Gammaproteobacteria</taxon>
        <taxon>Enterobacterales</taxon>
        <taxon>Erwiniaceae</taxon>
        <taxon>Erwinia</taxon>
    </lineage>
</organism>
<comment type="similarity">
    <text evidence="3 5">Belongs to the Fe(2+)-trafficking protein family.</text>
</comment>
<evidence type="ECO:0000256" key="2">
    <source>
        <dbReference type="ARBA" id="ARBA00053793"/>
    </source>
</evidence>
<evidence type="ECO:0000256" key="4">
    <source>
        <dbReference type="ARBA" id="ARBA00070403"/>
    </source>
</evidence>
<comment type="function">
    <text evidence="2">Could be a mediator in iron transactions between iron acquisition and iron-requiring processes, such as synthesis and/or repair of Fe-S clusters in biosynthetic enzymes. Necessary to maintain high levels of aconitase under oxidative stress.</text>
</comment>
<dbReference type="Proteomes" id="UP000294343">
    <property type="component" value="Chromosome"/>
</dbReference>
<dbReference type="NCBIfam" id="NF003817">
    <property type="entry name" value="PRK05408.1"/>
    <property type="match status" value="1"/>
</dbReference>
<dbReference type="EMBL" id="LR217730">
    <property type="protein sequence ID" value="VFP85735.1"/>
    <property type="molecule type" value="Genomic_DNA"/>
</dbReference>
<dbReference type="PIRSF" id="PIRSF029827">
    <property type="entry name" value="Fe_traffic_YggX"/>
    <property type="match status" value="1"/>
</dbReference>
<dbReference type="RefSeq" id="WP_157988944.1">
    <property type="nucleotide sequence ID" value="NZ_LR217730.1"/>
</dbReference>
<protein>
    <recommendedName>
        <fullName evidence="4 5">Probable Fe(2+)-trafficking protein</fullName>
    </recommendedName>
</protein>
<keyword evidence="1 5" id="KW-0408">Iron</keyword>
<evidence type="ECO:0000256" key="3">
    <source>
        <dbReference type="ARBA" id="ARBA00061679"/>
    </source>
</evidence>
<comment type="subunit">
    <text evidence="5">Monomer.</text>
</comment>
<dbReference type="InterPro" id="IPR036766">
    <property type="entry name" value="Fe_traffick_prot_YggX_sf"/>
</dbReference>
<dbReference type="AlphaFoldDB" id="A0A451DGI3"/>
<reference evidence="6 7" key="1">
    <citation type="submission" date="2019-02" db="EMBL/GenBank/DDBJ databases">
        <authorList>
            <person name="Manzano-Marin A."/>
            <person name="Manzano-Marin A."/>
        </authorList>
    </citation>
    <scope>NUCLEOTIDE SEQUENCE [LARGE SCALE GENOMIC DNA]</scope>
    <source>
        <strain evidence="6 7">ErCipseudotsugae</strain>
    </source>
</reference>
<dbReference type="SUPFAM" id="SSF111148">
    <property type="entry name" value="YggX-like"/>
    <property type="match status" value="1"/>
</dbReference>
<accession>A0A451DGI3</accession>
<dbReference type="Pfam" id="PF04362">
    <property type="entry name" value="Iron_traffic"/>
    <property type="match status" value="1"/>
</dbReference>
<dbReference type="OrthoDB" id="9804318at2"/>
<dbReference type="GO" id="GO:0005506">
    <property type="term" value="F:iron ion binding"/>
    <property type="evidence" value="ECO:0007669"/>
    <property type="project" value="UniProtKB-UniRule"/>
</dbReference>
<dbReference type="FunFam" id="1.10.3880.10:FF:000001">
    <property type="entry name" value="Probable Fe(2+)-trafficking protein"/>
    <property type="match status" value="1"/>
</dbReference>
<dbReference type="PANTHER" id="PTHR36965">
    <property type="entry name" value="FE(2+)-TRAFFICKING PROTEIN-RELATED"/>
    <property type="match status" value="1"/>
</dbReference>
<evidence type="ECO:0000313" key="7">
    <source>
        <dbReference type="Proteomes" id="UP000294343"/>
    </source>
</evidence>
<dbReference type="Gene3D" id="1.10.3880.10">
    <property type="entry name" value="Fe(II) trafficking protein YggX"/>
    <property type="match status" value="1"/>
</dbReference>
<dbReference type="GO" id="GO:0005829">
    <property type="term" value="C:cytosol"/>
    <property type="evidence" value="ECO:0007669"/>
    <property type="project" value="TreeGrafter"/>
</dbReference>
<dbReference type="PANTHER" id="PTHR36965:SF1">
    <property type="entry name" value="FE(2+)-TRAFFICKING PROTEIN-RELATED"/>
    <property type="match status" value="1"/>
</dbReference>